<evidence type="ECO:0000256" key="1">
    <source>
        <dbReference type="SAM" id="MobiDB-lite"/>
    </source>
</evidence>
<dbReference type="EMBL" id="JANPWB010000009">
    <property type="protein sequence ID" value="KAJ1152962.1"/>
    <property type="molecule type" value="Genomic_DNA"/>
</dbReference>
<feature type="compositionally biased region" description="Polar residues" evidence="1">
    <location>
        <begin position="33"/>
        <end position="52"/>
    </location>
</feature>
<organism evidence="2 3">
    <name type="scientific">Pleurodeles waltl</name>
    <name type="common">Iberian ribbed newt</name>
    <dbReference type="NCBI Taxonomy" id="8319"/>
    <lineage>
        <taxon>Eukaryota</taxon>
        <taxon>Metazoa</taxon>
        <taxon>Chordata</taxon>
        <taxon>Craniata</taxon>
        <taxon>Vertebrata</taxon>
        <taxon>Euteleostomi</taxon>
        <taxon>Amphibia</taxon>
        <taxon>Batrachia</taxon>
        <taxon>Caudata</taxon>
        <taxon>Salamandroidea</taxon>
        <taxon>Salamandridae</taxon>
        <taxon>Pleurodelinae</taxon>
        <taxon>Pleurodeles</taxon>
    </lineage>
</organism>
<accession>A0AAV7RMJ4</accession>
<reference evidence="2" key="1">
    <citation type="journal article" date="2022" name="bioRxiv">
        <title>Sequencing and chromosome-scale assembly of the giantPleurodeles waltlgenome.</title>
        <authorList>
            <person name="Brown T."/>
            <person name="Elewa A."/>
            <person name="Iarovenko S."/>
            <person name="Subramanian E."/>
            <person name="Araus A.J."/>
            <person name="Petzold A."/>
            <person name="Susuki M."/>
            <person name="Suzuki K.-i.T."/>
            <person name="Hayashi T."/>
            <person name="Toyoda A."/>
            <person name="Oliveira C."/>
            <person name="Osipova E."/>
            <person name="Leigh N.D."/>
            <person name="Simon A."/>
            <person name="Yun M.H."/>
        </authorList>
    </citation>
    <scope>NUCLEOTIDE SEQUENCE</scope>
    <source>
        <strain evidence="2">20211129_DDA</strain>
        <tissue evidence="2">Liver</tissue>
    </source>
</reference>
<proteinExistence type="predicted"/>
<dbReference type="AlphaFoldDB" id="A0AAV7RMJ4"/>
<feature type="compositionally biased region" description="Basic and acidic residues" evidence="1">
    <location>
        <begin position="109"/>
        <end position="125"/>
    </location>
</feature>
<name>A0AAV7RMJ4_PLEWA</name>
<comment type="caution">
    <text evidence="2">The sequence shown here is derived from an EMBL/GenBank/DDBJ whole genome shotgun (WGS) entry which is preliminary data.</text>
</comment>
<evidence type="ECO:0000313" key="2">
    <source>
        <dbReference type="EMBL" id="KAJ1152962.1"/>
    </source>
</evidence>
<evidence type="ECO:0000313" key="3">
    <source>
        <dbReference type="Proteomes" id="UP001066276"/>
    </source>
</evidence>
<protein>
    <submittedName>
        <fullName evidence="2">Uncharacterized protein</fullName>
    </submittedName>
</protein>
<keyword evidence="3" id="KW-1185">Reference proteome</keyword>
<gene>
    <name evidence="2" type="ORF">NDU88_005735</name>
</gene>
<feature type="region of interest" description="Disordered" evidence="1">
    <location>
        <begin position="14"/>
        <end position="125"/>
    </location>
</feature>
<dbReference type="Proteomes" id="UP001066276">
    <property type="component" value="Chromosome 5"/>
</dbReference>
<sequence>MGLLRGLICRIRRPLPSQSEGPVNPFPPHVIAHQTSTSPEAITQPSSGSSLHLRQGHRYRRPSVTTTRRSPRNECRITPRHAGGGPLSSRSSHPPGDASSVEAMGVGAGRDEDSVADKLESYRLV</sequence>